<feature type="region of interest" description="Disordered" evidence="1">
    <location>
        <begin position="128"/>
        <end position="164"/>
    </location>
</feature>
<comment type="caution">
    <text evidence="2">The sequence shown here is derived from an EMBL/GenBank/DDBJ whole genome shotgun (WGS) entry which is preliminary data.</text>
</comment>
<evidence type="ECO:0000256" key="1">
    <source>
        <dbReference type="SAM" id="MobiDB-lite"/>
    </source>
</evidence>
<proteinExistence type="predicted"/>
<feature type="compositionally biased region" description="Polar residues" evidence="1">
    <location>
        <begin position="1"/>
        <end position="10"/>
    </location>
</feature>
<dbReference type="PANTHER" id="PTHR37256">
    <property type="entry name" value="E1A-BINDING PROTEIN P400-LIKE"/>
    <property type="match status" value="1"/>
</dbReference>
<dbReference type="Proteomes" id="UP000245207">
    <property type="component" value="Unassembled WGS sequence"/>
</dbReference>
<feature type="compositionally biased region" description="Pro residues" evidence="1">
    <location>
        <begin position="80"/>
        <end position="89"/>
    </location>
</feature>
<keyword evidence="3" id="KW-1185">Reference proteome</keyword>
<dbReference type="OrthoDB" id="692030at2759"/>
<dbReference type="AlphaFoldDB" id="A0A2U1PSM8"/>
<sequence length="379" mass="42433">MKGRSSSKQGRISKVVGVSMEKDKVDKVKEEPHLSGAYIRSLVKHLSSTRTKDSVNGDANLIPKPDGECFSDSNNMQPETPSPPPPQQQPPHKKQVRRRQHTTKPYQERLLNMAEARKEIVTALKYHRASKQESANNNLDQKSSSQTHPQSEQPPYTTTNLPNHYPSLSCPPSIPYYWPIPPIIPPPLPPPYHENANFTLPNQTLGLNLNFHDFKNLDANLYHNPLSNSSTSSASASASSCSSTSTSSSAAISEVLVPMPEEVMTNSSSGSDLHHAMDEDEMEEIRSLGEQHQIEWNDRVNLVKSARWHKFLKTIEIGPEDAKVDDGLDFFDQVTEFPSWLINANEHVDDHFSDDYVQDPSLNCMDIGEIEGMDGEWLV</sequence>
<dbReference type="PANTHER" id="PTHR37256:SF1">
    <property type="entry name" value="MYB-LIKE PROTEIN A"/>
    <property type="match status" value="1"/>
</dbReference>
<evidence type="ECO:0000313" key="3">
    <source>
        <dbReference type="Proteomes" id="UP000245207"/>
    </source>
</evidence>
<feature type="compositionally biased region" description="Basic residues" evidence="1">
    <location>
        <begin position="91"/>
        <end position="102"/>
    </location>
</feature>
<evidence type="ECO:0008006" key="4">
    <source>
        <dbReference type="Google" id="ProtNLM"/>
    </source>
</evidence>
<name>A0A2U1PSM8_ARTAN</name>
<feature type="region of interest" description="Disordered" evidence="1">
    <location>
        <begin position="1"/>
        <end position="34"/>
    </location>
</feature>
<feature type="compositionally biased region" description="Polar residues" evidence="1">
    <location>
        <begin position="132"/>
        <end position="162"/>
    </location>
</feature>
<protein>
    <recommendedName>
        <fullName evidence="4">Hydroxyproline-rich glycoprotein family protein</fullName>
    </recommendedName>
</protein>
<organism evidence="2 3">
    <name type="scientific">Artemisia annua</name>
    <name type="common">Sweet wormwood</name>
    <dbReference type="NCBI Taxonomy" id="35608"/>
    <lineage>
        <taxon>Eukaryota</taxon>
        <taxon>Viridiplantae</taxon>
        <taxon>Streptophyta</taxon>
        <taxon>Embryophyta</taxon>
        <taxon>Tracheophyta</taxon>
        <taxon>Spermatophyta</taxon>
        <taxon>Magnoliopsida</taxon>
        <taxon>eudicotyledons</taxon>
        <taxon>Gunneridae</taxon>
        <taxon>Pentapetalae</taxon>
        <taxon>asterids</taxon>
        <taxon>campanulids</taxon>
        <taxon>Asterales</taxon>
        <taxon>Asteraceae</taxon>
        <taxon>Asteroideae</taxon>
        <taxon>Anthemideae</taxon>
        <taxon>Artemisiinae</taxon>
        <taxon>Artemisia</taxon>
    </lineage>
</organism>
<reference evidence="2 3" key="1">
    <citation type="journal article" date="2018" name="Mol. Plant">
        <title>The genome of Artemisia annua provides insight into the evolution of Asteraceae family and artemisinin biosynthesis.</title>
        <authorList>
            <person name="Shen Q."/>
            <person name="Zhang L."/>
            <person name="Liao Z."/>
            <person name="Wang S."/>
            <person name="Yan T."/>
            <person name="Shi P."/>
            <person name="Liu M."/>
            <person name="Fu X."/>
            <person name="Pan Q."/>
            <person name="Wang Y."/>
            <person name="Lv Z."/>
            <person name="Lu X."/>
            <person name="Zhang F."/>
            <person name="Jiang W."/>
            <person name="Ma Y."/>
            <person name="Chen M."/>
            <person name="Hao X."/>
            <person name="Li L."/>
            <person name="Tang Y."/>
            <person name="Lv G."/>
            <person name="Zhou Y."/>
            <person name="Sun X."/>
            <person name="Brodelius P.E."/>
            <person name="Rose J.K.C."/>
            <person name="Tang K."/>
        </authorList>
    </citation>
    <scope>NUCLEOTIDE SEQUENCE [LARGE SCALE GENOMIC DNA]</scope>
    <source>
        <strain evidence="3">cv. Huhao1</strain>
        <tissue evidence="2">Leaf</tissue>
    </source>
</reference>
<gene>
    <name evidence="2" type="ORF">CTI12_AA118470</name>
</gene>
<evidence type="ECO:0000313" key="2">
    <source>
        <dbReference type="EMBL" id="PWA88778.1"/>
    </source>
</evidence>
<accession>A0A2U1PSM8</accession>
<feature type="region of interest" description="Disordered" evidence="1">
    <location>
        <begin position="46"/>
        <end position="111"/>
    </location>
</feature>
<feature type="compositionally biased region" description="Basic and acidic residues" evidence="1">
    <location>
        <begin position="20"/>
        <end position="33"/>
    </location>
</feature>
<dbReference type="EMBL" id="PKPP01000780">
    <property type="protein sequence ID" value="PWA88778.1"/>
    <property type="molecule type" value="Genomic_DNA"/>
</dbReference>